<sequence>MDTFVWNEIDDGSLDTIKDFSVSEGDKIDLREVLPELKSGSLDMDTLLEHLEVKVDGDNVELHVHPAGEGTQDQGILVENLVHQLDSGFSGMSHEDMVSSLLQHVMVHDNN</sequence>
<dbReference type="Gene3D" id="2.150.10.10">
    <property type="entry name" value="Serralysin-like metalloprotease, C-terminal"/>
    <property type="match status" value="1"/>
</dbReference>
<evidence type="ECO:0000313" key="2">
    <source>
        <dbReference type="Proteomes" id="UP001150001"/>
    </source>
</evidence>
<proteinExistence type="predicted"/>
<keyword evidence="2" id="KW-1185">Reference proteome</keyword>
<dbReference type="InterPro" id="IPR019960">
    <property type="entry name" value="T1SS_VCA0849"/>
</dbReference>
<dbReference type="InterPro" id="IPR011049">
    <property type="entry name" value="Serralysin-like_metalloprot_C"/>
</dbReference>
<accession>A0ABT5GPQ5</accession>
<dbReference type="NCBIfam" id="TIGR03661">
    <property type="entry name" value="T1SS_VCA0849"/>
    <property type="match status" value="1"/>
</dbReference>
<comment type="caution">
    <text evidence="1">The sequence shown here is derived from an EMBL/GenBank/DDBJ whole genome shotgun (WGS) entry which is preliminary data.</text>
</comment>
<protein>
    <submittedName>
        <fullName evidence="1">Type I secretion C-terminal target domain-containing protein</fullName>
    </submittedName>
</protein>
<dbReference type="Proteomes" id="UP001150001">
    <property type="component" value="Unassembled WGS sequence"/>
</dbReference>
<dbReference type="EMBL" id="JAPFIT010000010">
    <property type="protein sequence ID" value="MDC5739230.1"/>
    <property type="molecule type" value="Genomic_DNA"/>
</dbReference>
<name>A0ABT5GPQ5_9VIBR</name>
<gene>
    <name evidence="1" type="ORF">OPW20_04075</name>
</gene>
<reference evidence="1" key="1">
    <citation type="submission" date="2022-11" db="EMBL/GenBank/DDBJ databases">
        <title>Role of the vibriolysin VemA secreted by the emergent pathogen Vibrio europaeus in the colonization of Manila clam mucus.</title>
        <authorList>
            <person name="Martinez C."/>
            <person name="Rodriguez S."/>
            <person name="Vences A."/>
            <person name="Barja J.L."/>
            <person name="Toranzo A.E."/>
            <person name="Dubert J."/>
        </authorList>
    </citation>
    <scope>NUCLEOTIDE SEQUENCE</scope>
    <source>
        <strain evidence="1">3454</strain>
    </source>
</reference>
<evidence type="ECO:0000313" key="1">
    <source>
        <dbReference type="EMBL" id="MDC5739230.1"/>
    </source>
</evidence>
<organism evidence="1 2">
    <name type="scientific">Vibrio europaeus</name>
    <dbReference type="NCBI Taxonomy" id="300876"/>
    <lineage>
        <taxon>Bacteria</taxon>
        <taxon>Pseudomonadati</taxon>
        <taxon>Pseudomonadota</taxon>
        <taxon>Gammaproteobacteria</taxon>
        <taxon>Vibrionales</taxon>
        <taxon>Vibrionaceae</taxon>
        <taxon>Vibrio</taxon>
        <taxon>Vibrio oreintalis group</taxon>
    </lineage>
</organism>